<evidence type="ECO:0000256" key="1">
    <source>
        <dbReference type="ARBA" id="ARBA00012528"/>
    </source>
</evidence>
<protein>
    <recommendedName>
        <fullName evidence="1">diguanylate cyclase</fullName>
        <ecNumber evidence="1">2.7.7.65</ecNumber>
    </recommendedName>
</protein>
<dbReference type="GO" id="GO:0005886">
    <property type="term" value="C:plasma membrane"/>
    <property type="evidence" value="ECO:0007669"/>
    <property type="project" value="TreeGrafter"/>
</dbReference>
<evidence type="ECO:0000313" key="4">
    <source>
        <dbReference type="Proteomes" id="UP000034392"/>
    </source>
</evidence>
<dbReference type="InterPro" id="IPR029787">
    <property type="entry name" value="Nucleotide_cyclase"/>
</dbReference>
<comment type="catalytic activity">
    <reaction evidence="2">
        <text>2 GTP = 3',3'-c-di-GMP + 2 diphosphate</text>
        <dbReference type="Rhea" id="RHEA:24898"/>
        <dbReference type="ChEBI" id="CHEBI:33019"/>
        <dbReference type="ChEBI" id="CHEBI:37565"/>
        <dbReference type="ChEBI" id="CHEBI:58805"/>
        <dbReference type="EC" id="2.7.7.65"/>
    </reaction>
</comment>
<dbReference type="Gene3D" id="3.30.70.270">
    <property type="match status" value="1"/>
</dbReference>
<dbReference type="PANTHER" id="PTHR45138">
    <property type="entry name" value="REGULATORY COMPONENTS OF SENSORY TRANSDUCTION SYSTEM"/>
    <property type="match status" value="1"/>
</dbReference>
<dbReference type="InterPro" id="IPR050469">
    <property type="entry name" value="Diguanylate_Cyclase"/>
</dbReference>
<dbReference type="Proteomes" id="UP000034392">
    <property type="component" value="Chromosome"/>
</dbReference>
<dbReference type="NCBIfam" id="TIGR00254">
    <property type="entry name" value="GGDEF"/>
    <property type="match status" value="1"/>
</dbReference>
<organism evidence="3 4">
    <name type="scientific">Croceibacterium atlanticum</name>
    <dbReference type="NCBI Taxonomy" id="1267766"/>
    <lineage>
        <taxon>Bacteria</taxon>
        <taxon>Pseudomonadati</taxon>
        <taxon>Pseudomonadota</taxon>
        <taxon>Alphaproteobacteria</taxon>
        <taxon>Sphingomonadales</taxon>
        <taxon>Erythrobacteraceae</taxon>
        <taxon>Croceibacterium</taxon>
    </lineage>
</organism>
<dbReference type="OrthoDB" id="9759607at2"/>
<sequence length="582" mass="62405">MNALIRIETGLIRALLLVAAVVCAGWSASASAERWLAQPFCHAVTPIEAGDTPPSAFDCSGKADNYQNASLWLRVTPTPAKKAEGGLTLVVQNTRFDRLMVVFNFSDGTVERHQVASGSFGKHAALGAQIMFNAPEREAQIESVTMRVDRLASIDLLRIRLMSLPESNRQSSALSVIIGAALTLLGIGAVYNLFFAIAARRQFAAWQSAWAACMMLWGAIWSQLILFVLPGMAGAPSAQISTAISCFAVTLATTSAVTSLSSDHVPRLLKGGTLALGGAVGLIGIPLAIMRSGPIMVLADVLALVILADLLAVALCIGWAMRSGSREARNFAGAWSMPMLMLAATFLVDTGQMLWGGGSHLLVLCAAAWQTIWISISASSSYAHLRMERDNARKAEAQAHELARRDPLTGLCNRRGFIETVTGMTQRSAGRRKPVALLLIDLDHFKQVNDRHGHDAGDRVLTCVAEILLTWEGPDCAVARLGGEEFAMLVSGLKGDALINFADHVRTEIAAYEFGPLLDGAKVTASIGVAERPDADFHSLYRLADKALYAAKHNGRDRVESNHVPPENEAQGRFIEELAEGS</sequence>
<dbReference type="SMART" id="SM00267">
    <property type="entry name" value="GGDEF"/>
    <property type="match status" value="1"/>
</dbReference>
<evidence type="ECO:0000313" key="3">
    <source>
        <dbReference type="EMBL" id="AKH42629.1"/>
    </source>
</evidence>
<dbReference type="GO" id="GO:0052621">
    <property type="term" value="F:diguanylate cyclase activity"/>
    <property type="evidence" value="ECO:0007669"/>
    <property type="project" value="UniProtKB-EC"/>
</dbReference>
<keyword evidence="3" id="KW-0548">Nucleotidyltransferase</keyword>
<dbReference type="STRING" id="1267766.WYH_01592"/>
<dbReference type="InterPro" id="IPR043128">
    <property type="entry name" value="Rev_trsase/Diguanyl_cyclase"/>
</dbReference>
<dbReference type="AlphaFoldDB" id="A0A0F7KSR4"/>
<accession>A0A0F7KSR4</accession>
<keyword evidence="4" id="KW-1185">Reference proteome</keyword>
<proteinExistence type="predicted"/>
<dbReference type="EC" id="2.7.7.65" evidence="1"/>
<dbReference type="EMBL" id="CP011452">
    <property type="protein sequence ID" value="AKH42629.1"/>
    <property type="molecule type" value="Genomic_DNA"/>
</dbReference>
<dbReference type="RefSeq" id="WP_046903396.1">
    <property type="nucleotide sequence ID" value="NZ_CP011452.2"/>
</dbReference>
<evidence type="ECO:0000256" key="2">
    <source>
        <dbReference type="ARBA" id="ARBA00034247"/>
    </source>
</evidence>
<reference evidence="3" key="1">
    <citation type="submission" date="2015-05" db="EMBL/GenBank/DDBJ databases">
        <title>The complete genome of Altererythrobacter atlanticus strain 26DY36.</title>
        <authorList>
            <person name="Wu Y.-H."/>
            <person name="Cheng H."/>
            <person name="Wu X.-W."/>
        </authorList>
    </citation>
    <scope>NUCLEOTIDE SEQUENCE [LARGE SCALE GENOMIC DNA]</scope>
    <source>
        <strain evidence="3">26DY36</strain>
    </source>
</reference>
<dbReference type="GO" id="GO:0043709">
    <property type="term" value="P:cell adhesion involved in single-species biofilm formation"/>
    <property type="evidence" value="ECO:0007669"/>
    <property type="project" value="TreeGrafter"/>
</dbReference>
<keyword evidence="3" id="KW-0808">Transferase</keyword>
<dbReference type="PANTHER" id="PTHR45138:SF9">
    <property type="entry name" value="DIGUANYLATE CYCLASE DGCM-RELATED"/>
    <property type="match status" value="1"/>
</dbReference>
<name>A0A0F7KSR4_9SPHN</name>
<dbReference type="InterPro" id="IPR000160">
    <property type="entry name" value="GGDEF_dom"/>
</dbReference>
<dbReference type="Pfam" id="PF00990">
    <property type="entry name" value="GGDEF"/>
    <property type="match status" value="1"/>
</dbReference>
<dbReference type="CDD" id="cd01949">
    <property type="entry name" value="GGDEF"/>
    <property type="match status" value="1"/>
</dbReference>
<dbReference type="KEGG" id="aay:WYH_01592"/>
<dbReference type="GO" id="GO:1902201">
    <property type="term" value="P:negative regulation of bacterial-type flagellum-dependent cell motility"/>
    <property type="evidence" value="ECO:0007669"/>
    <property type="project" value="TreeGrafter"/>
</dbReference>
<dbReference type="PATRIC" id="fig|1267766.3.peg.1600"/>
<gene>
    <name evidence="3" type="primary">ycdT</name>
    <name evidence="3" type="ORF">WYH_01592</name>
</gene>
<dbReference type="FunFam" id="3.30.70.270:FF:000001">
    <property type="entry name" value="Diguanylate cyclase domain protein"/>
    <property type="match status" value="1"/>
</dbReference>
<dbReference type="SUPFAM" id="SSF55073">
    <property type="entry name" value="Nucleotide cyclase"/>
    <property type="match status" value="1"/>
</dbReference>
<dbReference type="PROSITE" id="PS50887">
    <property type="entry name" value="GGDEF"/>
    <property type="match status" value="1"/>
</dbReference>